<sequence>RKKLVIVGDGECGKTCLLHRFVRNEFNENGYLPTVFENDVVEVMYGKTHVDLLLYDTAGQECYDRLRPIFYPDTDIVLIVFSLDNPDSLTNVVINWAPEIRHFCCKTPVILVGTKSDIRDEHCDIDAVSTVTVGPVKFEDGCAMAYRINALSYVECSSKLDKGVEDVFHAAIKASITKQKKKRFF</sequence>
<feature type="non-terminal residue" evidence="10">
    <location>
        <position position="1"/>
    </location>
</feature>
<dbReference type="PROSITE" id="PS51419">
    <property type="entry name" value="RAB"/>
    <property type="match status" value="1"/>
</dbReference>
<dbReference type="RefSeq" id="XP_009065295.1">
    <property type="nucleotide sequence ID" value="XM_009067047.1"/>
</dbReference>
<dbReference type="InterPro" id="IPR003578">
    <property type="entry name" value="Small_GTPase_Rho"/>
</dbReference>
<dbReference type="AlphaFoldDB" id="V4B6J4"/>
<dbReference type="SMART" id="SM00174">
    <property type="entry name" value="RHO"/>
    <property type="match status" value="1"/>
</dbReference>
<dbReference type="KEGG" id="lgi:LOTGIDRAFT_108011"/>
<accession>V4B6J4</accession>
<evidence type="ECO:0000313" key="11">
    <source>
        <dbReference type="Proteomes" id="UP000030746"/>
    </source>
</evidence>
<organism evidence="10 11">
    <name type="scientific">Lottia gigantea</name>
    <name type="common">Giant owl limpet</name>
    <dbReference type="NCBI Taxonomy" id="225164"/>
    <lineage>
        <taxon>Eukaryota</taxon>
        <taxon>Metazoa</taxon>
        <taxon>Spiralia</taxon>
        <taxon>Lophotrochozoa</taxon>
        <taxon>Mollusca</taxon>
        <taxon>Gastropoda</taxon>
        <taxon>Patellogastropoda</taxon>
        <taxon>Lottioidea</taxon>
        <taxon>Lottiidae</taxon>
        <taxon>Lottia</taxon>
    </lineage>
</organism>
<dbReference type="GO" id="GO:0007264">
    <property type="term" value="P:small GTPase-mediated signal transduction"/>
    <property type="evidence" value="ECO:0007669"/>
    <property type="project" value="InterPro"/>
</dbReference>
<dbReference type="PROSITE" id="PS51421">
    <property type="entry name" value="RAS"/>
    <property type="match status" value="1"/>
</dbReference>
<dbReference type="PROSITE" id="PS51420">
    <property type="entry name" value="RHO"/>
    <property type="match status" value="1"/>
</dbReference>
<keyword evidence="4" id="KW-0488">Methylation</keyword>
<evidence type="ECO:0000256" key="7">
    <source>
        <dbReference type="ARBA" id="ARBA00023136"/>
    </source>
</evidence>
<evidence type="ECO:0000256" key="8">
    <source>
        <dbReference type="ARBA" id="ARBA00023288"/>
    </source>
</evidence>
<dbReference type="STRING" id="225164.V4B6J4"/>
<comment type="subcellular location">
    <subcellularLocation>
        <location evidence="1">Cell membrane</location>
        <topology evidence="1">Lipid-anchor</topology>
        <orientation evidence="1">Cytoplasmic side</orientation>
    </subcellularLocation>
</comment>
<reference evidence="10 11" key="1">
    <citation type="journal article" date="2013" name="Nature">
        <title>Insights into bilaterian evolution from three spiralian genomes.</title>
        <authorList>
            <person name="Simakov O."/>
            <person name="Marletaz F."/>
            <person name="Cho S.J."/>
            <person name="Edsinger-Gonzales E."/>
            <person name="Havlak P."/>
            <person name="Hellsten U."/>
            <person name="Kuo D.H."/>
            <person name="Larsson T."/>
            <person name="Lv J."/>
            <person name="Arendt D."/>
            <person name="Savage R."/>
            <person name="Osoegawa K."/>
            <person name="de Jong P."/>
            <person name="Grimwood J."/>
            <person name="Chapman J.A."/>
            <person name="Shapiro H."/>
            <person name="Aerts A."/>
            <person name="Otillar R.P."/>
            <person name="Terry A.Y."/>
            <person name="Boore J.L."/>
            <person name="Grigoriev I.V."/>
            <person name="Lindberg D.R."/>
            <person name="Seaver E.C."/>
            <person name="Weisblat D.A."/>
            <person name="Putnam N.H."/>
            <person name="Rokhsar D.S."/>
        </authorList>
    </citation>
    <scope>NUCLEOTIDE SEQUENCE [LARGE SCALE GENOMIC DNA]</scope>
</reference>
<evidence type="ECO:0000256" key="2">
    <source>
        <dbReference type="ARBA" id="ARBA00010142"/>
    </source>
</evidence>
<dbReference type="Proteomes" id="UP000030746">
    <property type="component" value="Unassembled WGS sequence"/>
</dbReference>
<evidence type="ECO:0000256" key="6">
    <source>
        <dbReference type="ARBA" id="ARBA00023134"/>
    </source>
</evidence>
<keyword evidence="7" id="KW-0472">Membrane</keyword>
<dbReference type="SMART" id="SM00175">
    <property type="entry name" value="RAB"/>
    <property type="match status" value="1"/>
</dbReference>
<dbReference type="NCBIfam" id="TIGR00231">
    <property type="entry name" value="small_GTP"/>
    <property type="match status" value="1"/>
</dbReference>
<evidence type="ECO:0000256" key="3">
    <source>
        <dbReference type="ARBA" id="ARBA00022475"/>
    </source>
</evidence>
<dbReference type="FunFam" id="3.40.50.300:FF:000983">
    <property type="entry name" value="Rho family GTPase"/>
    <property type="match status" value="1"/>
</dbReference>
<dbReference type="PANTHER" id="PTHR24072">
    <property type="entry name" value="RHO FAMILY GTPASE"/>
    <property type="match status" value="1"/>
</dbReference>
<dbReference type="Pfam" id="PF00071">
    <property type="entry name" value="Ras"/>
    <property type="match status" value="1"/>
</dbReference>
<dbReference type="EMBL" id="KB203566">
    <property type="protein sequence ID" value="ESO84174.1"/>
    <property type="molecule type" value="Genomic_DNA"/>
</dbReference>
<evidence type="ECO:0000256" key="4">
    <source>
        <dbReference type="ARBA" id="ARBA00022481"/>
    </source>
</evidence>
<protein>
    <submittedName>
        <fullName evidence="10">Uncharacterized protein</fullName>
    </submittedName>
</protein>
<dbReference type="InterPro" id="IPR027417">
    <property type="entry name" value="P-loop_NTPase"/>
</dbReference>
<dbReference type="OrthoDB" id="8830751at2759"/>
<keyword evidence="3" id="KW-1003">Cell membrane</keyword>
<gene>
    <name evidence="10" type="ORF">LOTGIDRAFT_108011</name>
</gene>
<dbReference type="SUPFAM" id="SSF52540">
    <property type="entry name" value="P-loop containing nucleoside triphosphate hydrolases"/>
    <property type="match status" value="1"/>
</dbReference>
<proteinExistence type="inferred from homology"/>
<dbReference type="GO" id="GO:0003924">
    <property type="term" value="F:GTPase activity"/>
    <property type="evidence" value="ECO:0007669"/>
    <property type="project" value="InterPro"/>
</dbReference>
<dbReference type="HOGENOM" id="CLU_041217_21_2_1"/>
<dbReference type="InterPro" id="IPR001806">
    <property type="entry name" value="Small_GTPase"/>
</dbReference>
<dbReference type="SMART" id="SM00173">
    <property type="entry name" value="RAS"/>
    <property type="match status" value="1"/>
</dbReference>
<keyword evidence="8" id="KW-0449">Lipoprotein</keyword>
<dbReference type="CTD" id="20230295"/>
<keyword evidence="9" id="KW-0636">Prenylation</keyword>
<evidence type="ECO:0000256" key="9">
    <source>
        <dbReference type="ARBA" id="ARBA00023289"/>
    </source>
</evidence>
<dbReference type="GO" id="GO:0005886">
    <property type="term" value="C:plasma membrane"/>
    <property type="evidence" value="ECO:0007669"/>
    <property type="project" value="UniProtKB-SubCell"/>
</dbReference>
<dbReference type="GeneID" id="20230295"/>
<dbReference type="GO" id="GO:0005525">
    <property type="term" value="F:GTP binding"/>
    <property type="evidence" value="ECO:0007669"/>
    <property type="project" value="UniProtKB-KW"/>
</dbReference>
<evidence type="ECO:0000313" key="10">
    <source>
        <dbReference type="EMBL" id="ESO84174.1"/>
    </source>
</evidence>
<keyword evidence="6" id="KW-0342">GTP-binding</keyword>
<dbReference type="InterPro" id="IPR005225">
    <property type="entry name" value="Small_GTP-bd"/>
</dbReference>
<evidence type="ECO:0000256" key="5">
    <source>
        <dbReference type="ARBA" id="ARBA00022741"/>
    </source>
</evidence>
<dbReference type="CDD" id="cd00157">
    <property type="entry name" value="Rho"/>
    <property type="match status" value="1"/>
</dbReference>
<keyword evidence="11" id="KW-1185">Reference proteome</keyword>
<comment type="similarity">
    <text evidence="2">Belongs to the small GTPase superfamily. Rho family.</text>
</comment>
<name>V4B6J4_LOTGI</name>
<keyword evidence="5" id="KW-0547">Nucleotide-binding</keyword>
<dbReference type="Gene3D" id="3.40.50.300">
    <property type="entry name" value="P-loop containing nucleotide triphosphate hydrolases"/>
    <property type="match status" value="1"/>
</dbReference>
<dbReference type="OMA" id="KINASAY"/>
<evidence type="ECO:0000256" key="1">
    <source>
        <dbReference type="ARBA" id="ARBA00004342"/>
    </source>
</evidence>
<dbReference type="PRINTS" id="PR00449">
    <property type="entry name" value="RASTRNSFRMNG"/>
</dbReference>